<evidence type="ECO:0000313" key="4">
    <source>
        <dbReference type="EMBL" id="KAJ9669763.1"/>
    </source>
</evidence>
<evidence type="ECO:0000256" key="2">
    <source>
        <dbReference type="SAM" id="MobiDB-lite"/>
    </source>
</evidence>
<feature type="compositionally biased region" description="Basic and acidic residues" evidence="2">
    <location>
        <begin position="191"/>
        <end position="219"/>
    </location>
</feature>
<dbReference type="Pfam" id="PF01648">
    <property type="entry name" value="ACPS"/>
    <property type="match status" value="1"/>
</dbReference>
<keyword evidence="1" id="KW-0808">Transferase</keyword>
<protein>
    <recommendedName>
        <fullName evidence="3">4'-phosphopantetheinyl transferase domain-containing protein</fullName>
    </recommendedName>
</protein>
<dbReference type="InterPro" id="IPR037143">
    <property type="entry name" value="4-PPantetheinyl_Trfase_dom_sf"/>
</dbReference>
<organism evidence="4 5">
    <name type="scientific">Coniosporium apollinis</name>
    <dbReference type="NCBI Taxonomy" id="61459"/>
    <lineage>
        <taxon>Eukaryota</taxon>
        <taxon>Fungi</taxon>
        <taxon>Dikarya</taxon>
        <taxon>Ascomycota</taxon>
        <taxon>Pezizomycotina</taxon>
        <taxon>Dothideomycetes</taxon>
        <taxon>Dothideomycetes incertae sedis</taxon>
        <taxon>Coniosporium</taxon>
    </lineage>
</organism>
<name>A0ABQ9P639_9PEZI</name>
<keyword evidence="5" id="KW-1185">Reference proteome</keyword>
<dbReference type="Proteomes" id="UP001172684">
    <property type="component" value="Unassembled WGS sequence"/>
</dbReference>
<evidence type="ECO:0000259" key="3">
    <source>
        <dbReference type="Pfam" id="PF01648"/>
    </source>
</evidence>
<feature type="domain" description="4'-phosphopantetheinyl transferase" evidence="3">
    <location>
        <begin position="11"/>
        <end position="125"/>
    </location>
</feature>
<accession>A0ABQ9P639</accession>
<dbReference type="SUPFAM" id="SSF56214">
    <property type="entry name" value="4'-phosphopantetheinyl transferase"/>
    <property type="match status" value="1"/>
</dbReference>
<reference evidence="4" key="1">
    <citation type="submission" date="2022-10" db="EMBL/GenBank/DDBJ databases">
        <title>Culturing micro-colonial fungi from biological soil crusts in the Mojave desert and describing Neophaeococcomyces mojavensis, and introducing the new genera and species Taxawa tesnikishii.</title>
        <authorList>
            <person name="Kurbessoian T."/>
            <person name="Stajich J.E."/>
        </authorList>
    </citation>
    <scope>NUCLEOTIDE SEQUENCE</scope>
    <source>
        <strain evidence="4">TK_1</strain>
    </source>
</reference>
<comment type="caution">
    <text evidence="4">The sequence shown here is derived from an EMBL/GenBank/DDBJ whole genome shotgun (WGS) entry which is preliminary data.</text>
</comment>
<evidence type="ECO:0000313" key="5">
    <source>
        <dbReference type="Proteomes" id="UP001172684"/>
    </source>
</evidence>
<feature type="region of interest" description="Disordered" evidence="2">
    <location>
        <begin position="144"/>
        <end position="163"/>
    </location>
</feature>
<dbReference type="EMBL" id="JAPDRL010000001">
    <property type="protein sequence ID" value="KAJ9669763.1"/>
    <property type="molecule type" value="Genomic_DNA"/>
</dbReference>
<dbReference type="InterPro" id="IPR008278">
    <property type="entry name" value="4-PPantetheinyl_Trfase_dom"/>
</dbReference>
<feature type="region of interest" description="Disordered" evidence="2">
    <location>
        <begin position="183"/>
        <end position="220"/>
    </location>
</feature>
<gene>
    <name evidence="4" type="ORF">H2201_000148</name>
</gene>
<proteinExistence type="predicted"/>
<dbReference type="Gene3D" id="3.90.470.20">
    <property type="entry name" value="4'-phosphopantetheinyl transferase domain"/>
    <property type="match status" value="1"/>
</dbReference>
<sequence>MPLRPFPHPFRVGTDICHIPRIRQIITRETHRTPDSPPTPTSLFRLLNHVLTAPEQRQFWRRWKCSDDIFTGKNKNLRIGEVARWLAGRWAAKEAVVKACGPPRIGFGRMLVMGRETGEPFAVVCDKYVWREPLEDWVKRFGGKGMPEEGVNPERDAVRDADESWQEEGEVLERFFKSGLDKLPRLSSKGRQPEHNRSRQDEVGPDMRQDEGQTRDSRPKAYLTMHDVDFDELHGQIARLSISHDGEYATAVCIAALEPAQGDVGGEAAAREGELL</sequence>
<feature type="compositionally biased region" description="Basic and acidic residues" evidence="2">
    <location>
        <begin position="152"/>
        <end position="162"/>
    </location>
</feature>
<evidence type="ECO:0000256" key="1">
    <source>
        <dbReference type="ARBA" id="ARBA00022679"/>
    </source>
</evidence>